<accession>A0A3M9MSW3</accession>
<dbReference type="AlphaFoldDB" id="A0A3M9MSW3"/>
<organism evidence="1 2">
    <name type="scientific">Rufibacter latericius</name>
    <dbReference type="NCBI Taxonomy" id="2487040"/>
    <lineage>
        <taxon>Bacteria</taxon>
        <taxon>Pseudomonadati</taxon>
        <taxon>Bacteroidota</taxon>
        <taxon>Cytophagia</taxon>
        <taxon>Cytophagales</taxon>
        <taxon>Hymenobacteraceae</taxon>
        <taxon>Rufibacter</taxon>
    </lineage>
</organism>
<protein>
    <submittedName>
        <fullName evidence="1">Uncharacterized protein</fullName>
    </submittedName>
</protein>
<gene>
    <name evidence="1" type="ORF">EFB08_08205</name>
</gene>
<comment type="caution">
    <text evidence="1">The sequence shown here is derived from an EMBL/GenBank/DDBJ whole genome shotgun (WGS) entry which is preliminary data.</text>
</comment>
<evidence type="ECO:0000313" key="1">
    <source>
        <dbReference type="EMBL" id="RNI28612.1"/>
    </source>
</evidence>
<sequence length="60" mass="6786">MVRDKSLIAGFDAFSGMEILVEWDYMSFLSGLYPVLLDKAFDITCILIPSLNIKKAPLKF</sequence>
<reference evidence="1 2" key="1">
    <citation type="submission" date="2018-11" db="EMBL/GenBank/DDBJ databases">
        <title>Rufibacter latericius sp. nov., isolated from water in Baiyang Lake.</title>
        <authorList>
            <person name="Yang Y."/>
        </authorList>
    </citation>
    <scope>NUCLEOTIDE SEQUENCE [LARGE SCALE GENOMIC DNA]</scope>
    <source>
        <strain evidence="1 2">R-22-1c-1</strain>
    </source>
</reference>
<proteinExistence type="predicted"/>
<dbReference type="Proteomes" id="UP000272117">
    <property type="component" value="Unassembled WGS sequence"/>
</dbReference>
<evidence type="ECO:0000313" key="2">
    <source>
        <dbReference type="Proteomes" id="UP000272117"/>
    </source>
</evidence>
<name>A0A3M9MSW3_9BACT</name>
<keyword evidence="2" id="KW-1185">Reference proteome</keyword>
<dbReference type="EMBL" id="RJJD01000004">
    <property type="protein sequence ID" value="RNI28612.1"/>
    <property type="molecule type" value="Genomic_DNA"/>
</dbReference>